<comment type="cofactor">
    <cofactor evidence="1">
        <name>Fe(2+)</name>
        <dbReference type="ChEBI" id="CHEBI:29033"/>
    </cofactor>
</comment>
<dbReference type="OrthoDB" id="1908993at2759"/>
<keyword evidence="2" id="KW-0223">Dioxygenase</keyword>
<evidence type="ECO:0000313" key="9">
    <source>
        <dbReference type="Proteomes" id="UP000041254"/>
    </source>
</evidence>
<dbReference type="EMBL" id="CDMY01000305">
    <property type="protein sequence ID" value="CEM01490.1"/>
    <property type="molecule type" value="Genomic_DNA"/>
</dbReference>
<proteinExistence type="inferred from homology"/>
<evidence type="ECO:0000256" key="7">
    <source>
        <dbReference type="ARBA" id="ARBA00035045"/>
    </source>
</evidence>
<keyword evidence="9" id="KW-1185">Reference proteome</keyword>
<comment type="similarity">
    <text evidence="5">Belongs to the 2-oxoadipate dioxygenase/decarboxylase family.</text>
</comment>
<dbReference type="InterPro" id="IPR009770">
    <property type="entry name" value="HGLS"/>
</dbReference>
<accession>A0A0G4ES94</accession>
<dbReference type="CDD" id="cd16350">
    <property type="entry name" value="VOC_like"/>
    <property type="match status" value="1"/>
</dbReference>
<evidence type="ECO:0000313" key="8">
    <source>
        <dbReference type="EMBL" id="CEM01490.1"/>
    </source>
</evidence>
<organism evidence="8 9">
    <name type="scientific">Vitrella brassicaformis (strain CCMP3155)</name>
    <dbReference type="NCBI Taxonomy" id="1169540"/>
    <lineage>
        <taxon>Eukaryota</taxon>
        <taxon>Sar</taxon>
        <taxon>Alveolata</taxon>
        <taxon>Colpodellida</taxon>
        <taxon>Vitrellaceae</taxon>
        <taxon>Vitrella</taxon>
    </lineage>
</organism>
<dbReference type="EC" id="1.13.11.93" evidence="6"/>
<dbReference type="GO" id="GO:0051213">
    <property type="term" value="F:dioxygenase activity"/>
    <property type="evidence" value="ECO:0007669"/>
    <property type="project" value="UniProtKB-KW"/>
</dbReference>
<dbReference type="Gene3D" id="3.10.180.50">
    <property type="match status" value="1"/>
</dbReference>
<dbReference type="PANTHER" id="PTHR31136:SF5">
    <property type="entry name" value="2-OXOADIPATE DIOXYGENASE_DECARBOXYLASE, CHLOROPLASTIC"/>
    <property type="match status" value="1"/>
</dbReference>
<sequence>MAKVFSRLWDQYLLLTPKAGEIHQLLRQRGENVVLNDHVAFRTLNDPRVSIDVLARPFVRMGYVEKGTYTFPVKKLYAKHFEHAEEDKAPKVFISELLMEEFSSDLQQTMRKCVDALPPSLLGTEELLTCGSHHWAPLHYAAYNRLLAESEYAAWLYVYGYCANHFTVNVNALSTFDSLQALNTFLQDKGFALNASGGLIKGTPAELLQQSSTLAEKKNVAFAEGTYEIPSCYYEFARRYPTASGELYSGFIAASADKIFESTDVRQQSG</sequence>
<dbReference type="Proteomes" id="UP000041254">
    <property type="component" value="Unassembled WGS sequence"/>
</dbReference>
<evidence type="ECO:0000256" key="5">
    <source>
        <dbReference type="ARBA" id="ARBA00035013"/>
    </source>
</evidence>
<name>A0A0G4ES94_VITBC</name>
<reference evidence="8 9" key="1">
    <citation type="submission" date="2014-11" db="EMBL/GenBank/DDBJ databases">
        <authorList>
            <person name="Zhu J."/>
            <person name="Qi W."/>
            <person name="Song R."/>
        </authorList>
    </citation>
    <scope>NUCLEOTIDE SEQUENCE [LARGE SCALE GENOMIC DNA]</scope>
</reference>
<dbReference type="OMA" id="FTDFGYV"/>
<protein>
    <recommendedName>
        <fullName evidence="6">2-oxoadipate dioxygenase/decarboxylase</fullName>
        <ecNumber evidence="6">1.13.11.93</ecNumber>
    </recommendedName>
    <alternativeName>
        <fullName evidence="7">2-hydroxyglutarate synthase</fullName>
    </alternativeName>
</protein>
<gene>
    <name evidence="8" type="ORF">Vbra_13120</name>
</gene>
<evidence type="ECO:0000256" key="1">
    <source>
        <dbReference type="ARBA" id="ARBA00001954"/>
    </source>
</evidence>
<dbReference type="SMART" id="SM01150">
    <property type="entry name" value="DUF1338"/>
    <property type="match status" value="1"/>
</dbReference>
<keyword evidence="3" id="KW-0560">Oxidoreductase</keyword>
<keyword evidence="4" id="KW-0408">Iron</keyword>
<evidence type="ECO:0000256" key="2">
    <source>
        <dbReference type="ARBA" id="ARBA00022964"/>
    </source>
</evidence>
<evidence type="ECO:0000256" key="4">
    <source>
        <dbReference type="ARBA" id="ARBA00023004"/>
    </source>
</evidence>
<evidence type="ECO:0000256" key="6">
    <source>
        <dbReference type="ARBA" id="ARBA00035023"/>
    </source>
</evidence>
<dbReference type="AlphaFoldDB" id="A0A0G4ES94"/>
<evidence type="ECO:0000256" key="3">
    <source>
        <dbReference type="ARBA" id="ARBA00023002"/>
    </source>
</evidence>
<dbReference type="PANTHER" id="PTHR31136">
    <property type="entry name" value="DUF1338 DOMAIN-CONTAINING PROTEIN"/>
    <property type="match status" value="1"/>
</dbReference>
<dbReference type="InParanoid" id="A0A0G4ES94"/>
<dbReference type="VEuPathDB" id="CryptoDB:Vbra_13120"/>
<dbReference type="Pfam" id="PF07063">
    <property type="entry name" value="HGLS"/>
    <property type="match status" value="2"/>
</dbReference>